<evidence type="ECO:0000313" key="1">
    <source>
        <dbReference type="EMBL" id="CAG8708822.1"/>
    </source>
</evidence>
<accession>A0ABN7V116</accession>
<evidence type="ECO:0000313" key="2">
    <source>
        <dbReference type="Proteomes" id="UP000789901"/>
    </source>
</evidence>
<comment type="caution">
    <text evidence="1">The sequence shown here is derived from an EMBL/GenBank/DDBJ whole genome shotgun (WGS) entry which is preliminary data.</text>
</comment>
<dbReference type="EMBL" id="CAJVQB010007769">
    <property type="protein sequence ID" value="CAG8708822.1"/>
    <property type="molecule type" value="Genomic_DNA"/>
</dbReference>
<sequence>MLQNHCSKFINVQEIKNLKASTQFSPISKPLASSITDLLS</sequence>
<proteinExistence type="predicted"/>
<reference evidence="1 2" key="1">
    <citation type="submission" date="2021-06" db="EMBL/GenBank/DDBJ databases">
        <authorList>
            <person name="Kallberg Y."/>
            <person name="Tangrot J."/>
            <person name="Rosling A."/>
        </authorList>
    </citation>
    <scope>NUCLEOTIDE SEQUENCE [LARGE SCALE GENOMIC DNA]</scope>
    <source>
        <strain evidence="1 2">120-4 pot B 10/14</strain>
    </source>
</reference>
<dbReference type="Proteomes" id="UP000789901">
    <property type="component" value="Unassembled WGS sequence"/>
</dbReference>
<gene>
    <name evidence="1" type="ORF">GMARGA_LOCUS12613</name>
</gene>
<organism evidence="1 2">
    <name type="scientific">Gigaspora margarita</name>
    <dbReference type="NCBI Taxonomy" id="4874"/>
    <lineage>
        <taxon>Eukaryota</taxon>
        <taxon>Fungi</taxon>
        <taxon>Fungi incertae sedis</taxon>
        <taxon>Mucoromycota</taxon>
        <taxon>Glomeromycotina</taxon>
        <taxon>Glomeromycetes</taxon>
        <taxon>Diversisporales</taxon>
        <taxon>Gigasporaceae</taxon>
        <taxon>Gigaspora</taxon>
    </lineage>
</organism>
<keyword evidence="2" id="KW-1185">Reference proteome</keyword>
<protein>
    <submittedName>
        <fullName evidence="1">18685_t:CDS:1</fullName>
    </submittedName>
</protein>
<name>A0ABN7V116_GIGMA</name>